<dbReference type="EMBL" id="OE005094">
    <property type="protein sequence ID" value="CAD7461679.1"/>
    <property type="molecule type" value="Genomic_DNA"/>
</dbReference>
<proteinExistence type="predicted"/>
<dbReference type="AlphaFoldDB" id="A0A7R9NZ28"/>
<reference evidence="1" key="1">
    <citation type="submission" date="2020-11" db="EMBL/GenBank/DDBJ databases">
        <authorList>
            <person name="Tran Van P."/>
        </authorList>
    </citation>
    <scope>NUCLEOTIDE SEQUENCE</scope>
</reference>
<evidence type="ECO:0000313" key="1">
    <source>
        <dbReference type="EMBL" id="CAD7461679.1"/>
    </source>
</evidence>
<organism evidence="1">
    <name type="scientific">Timema tahoe</name>
    <dbReference type="NCBI Taxonomy" id="61484"/>
    <lineage>
        <taxon>Eukaryota</taxon>
        <taxon>Metazoa</taxon>
        <taxon>Ecdysozoa</taxon>
        <taxon>Arthropoda</taxon>
        <taxon>Hexapoda</taxon>
        <taxon>Insecta</taxon>
        <taxon>Pterygota</taxon>
        <taxon>Neoptera</taxon>
        <taxon>Polyneoptera</taxon>
        <taxon>Phasmatodea</taxon>
        <taxon>Timematodea</taxon>
        <taxon>Timematoidea</taxon>
        <taxon>Timematidae</taxon>
        <taxon>Timema</taxon>
    </lineage>
</organism>
<gene>
    <name evidence="1" type="ORF">TTEB3V08_LOCUS9585</name>
</gene>
<protein>
    <submittedName>
        <fullName evidence="1">Uncharacterized protein</fullName>
    </submittedName>
</protein>
<sequence length="172" mass="19436">MGGMEGEGEQRFKQKLFSRPGWDLTINLSDTSKPDMTILAPHVTLLFWSPLREKHHMRVLARSLSWSPLREKHQCVYWREASLNTPSTHRTNSDDFNGLSTFSWPSLFCDRLGGRFSVGVMDISDFIRIGGGNCLTLGPRYAMTVCYSSPMASLVLTDSSQLTALKIYQTKL</sequence>
<name>A0A7R9NZ28_9NEOP</name>
<accession>A0A7R9NZ28</accession>